<reference evidence="2" key="1">
    <citation type="submission" date="2014-11" db="EMBL/GenBank/DDBJ databases">
        <authorList>
            <person name="Amaro Gonzalez C."/>
        </authorList>
    </citation>
    <scope>NUCLEOTIDE SEQUENCE</scope>
</reference>
<name>A0A0E9U4L2_ANGAN</name>
<keyword evidence="1" id="KW-0472">Membrane</keyword>
<organism evidence="2">
    <name type="scientific">Anguilla anguilla</name>
    <name type="common">European freshwater eel</name>
    <name type="synonym">Muraena anguilla</name>
    <dbReference type="NCBI Taxonomy" id="7936"/>
    <lineage>
        <taxon>Eukaryota</taxon>
        <taxon>Metazoa</taxon>
        <taxon>Chordata</taxon>
        <taxon>Craniata</taxon>
        <taxon>Vertebrata</taxon>
        <taxon>Euteleostomi</taxon>
        <taxon>Actinopterygii</taxon>
        <taxon>Neopterygii</taxon>
        <taxon>Teleostei</taxon>
        <taxon>Anguilliformes</taxon>
        <taxon>Anguillidae</taxon>
        <taxon>Anguilla</taxon>
    </lineage>
</organism>
<evidence type="ECO:0000256" key="1">
    <source>
        <dbReference type="SAM" id="Phobius"/>
    </source>
</evidence>
<evidence type="ECO:0000313" key="2">
    <source>
        <dbReference type="EMBL" id="JAH60834.1"/>
    </source>
</evidence>
<proteinExistence type="predicted"/>
<reference evidence="2" key="2">
    <citation type="journal article" date="2015" name="Fish Shellfish Immunol.">
        <title>Early steps in the European eel (Anguilla anguilla)-Vibrio vulnificus interaction in the gills: Role of the RtxA13 toxin.</title>
        <authorList>
            <person name="Callol A."/>
            <person name="Pajuelo D."/>
            <person name="Ebbesson L."/>
            <person name="Teles M."/>
            <person name="MacKenzie S."/>
            <person name="Amaro C."/>
        </authorList>
    </citation>
    <scope>NUCLEOTIDE SEQUENCE</scope>
</reference>
<protein>
    <submittedName>
        <fullName evidence="2">Uncharacterized protein</fullName>
    </submittedName>
</protein>
<feature type="transmembrane region" description="Helical" evidence="1">
    <location>
        <begin position="27"/>
        <end position="46"/>
    </location>
</feature>
<keyword evidence="1" id="KW-0812">Transmembrane</keyword>
<accession>A0A0E9U4L2</accession>
<keyword evidence="1" id="KW-1133">Transmembrane helix</keyword>
<dbReference type="AlphaFoldDB" id="A0A0E9U4L2"/>
<dbReference type="EMBL" id="GBXM01047743">
    <property type="protein sequence ID" value="JAH60834.1"/>
    <property type="molecule type" value="Transcribed_RNA"/>
</dbReference>
<sequence>MPVIIQYRPAIPINLEFYPHRSTDGHLLIRLGCFCLCAHIGYFIAVEMFKTKKTR</sequence>